<dbReference type="PROSITE" id="PS50943">
    <property type="entry name" value="HTH_CROC1"/>
    <property type="match status" value="1"/>
</dbReference>
<sequence length="127" mass="14349">MMVKLVADSADKLVGQRIQTRRKEAGLTAADLAETIDISQQQLSRYERGTNKINIAHLVKIAVALKTPISWFFIDCMEDLNVSNIPSSFVTGLDAELKQHLDQVWNKLDSAKKKSLIHFLDEFTKPH</sequence>
<dbReference type="Proteomes" id="UP000183569">
    <property type="component" value="Unassembled WGS sequence"/>
</dbReference>
<feature type="domain" description="HTH cro/C1-type" evidence="1">
    <location>
        <begin position="18"/>
        <end position="72"/>
    </location>
</feature>
<dbReference type="InterPro" id="IPR001387">
    <property type="entry name" value="Cro/C1-type_HTH"/>
</dbReference>
<dbReference type="GO" id="GO:0003677">
    <property type="term" value="F:DNA binding"/>
    <property type="evidence" value="ECO:0007669"/>
    <property type="project" value="InterPro"/>
</dbReference>
<dbReference type="SUPFAM" id="SSF47413">
    <property type="entry name" value="lambda repressor-like DNA-binding domains"/>
    <property type="match status" value="1"/>
</dbReference>
<name>A0A1G4Y4Y6_9ENTR</name>
<dbReference type="Pfam" id="PF01381">
    <property type="entry name" value="HTH_3"/>
    <property type="match status" value="1"/>
</dbReference>
<dbReference type="InterPro" id="IPR010982">
    <property type="entry name" value="Lambda_DNA-bd_dom_sf"/>
</dbReference>
<organism evidence="2 3">
    <name type="scientific">Kosakonia sacchari</name>
    <dbReference type="NCBI Taxonomy" id="1158459"/>
    <lineage>
        <taxon>Bacteria</taxon>
        <taxon>Pseudomonadati</taxon>
        <taxon>Pseudomonadota</taxon>
        <taxon>Gammaproteobacteria</taxon>
        <taxon>Enterobacterales</taxon>
        <taxon>Enterobacteriaceae</taxon>
        <taxon>Kosakonia</taxon>
    </lineage>
</organism>
<gene>
    <name evidence="2" type="ORF">SAMN02927897_01918</name>
</gene>
<reference evidence="2 3" key="1">
    <citation type="submission" date="2016-10" db="EMBL/GenBank/DDBJ databases">
        <authorList>
            <person name="Varghese N."/>
            <person name="Submissions S."/>
        </authorList>
    </citation>
    <scope>NUCLEOTIDE SEQUENCE [LARGE SCALE GENOMIC DNA]</scope>
    <source>
        <strain evidence="2 3">CGMCC 1.12102</strain>
    </source>
</reference>
<dbReference type="SMART" id="SM00530">
    <property type="entry name" value="HTH_XRE"/>
    <property type="match status" value="1"/>
</dbReference>
<evidence type="ECO:0000313" key="2">
    <source>
        <dbReference type="EMBL" id="SCX47918.1"/>
    </source>
</evidence>
<protein>
    <submittedName>
        <fullName evidence="2">Helix-turn-helix</fullName>
    </submittedName>
</protein>
<dbReference type="Gene3D" id="1.10.260.40">
    <property type="entry name" value="lambda repressor-like DNA-binding domains"/>
    <property type="match status" value="1"/>
</dbReference>
<dbReference type="CDD" id="cd00093">
    <property type="entry name" value="HTH_XRE"/>
    <property type="match status" value="1"/>
</dbReference>
<dbReference type="AlphaFoldDB" id="A0A1G4Y4Y6"/>
<evidence type="ECO:0000259" key="1">
    <source>
        <dbReference type="PROSITE" id="PS50943"/>
    </source>
</evidence>
<accession>A0A1G4Y4Y6</accession>
<evidence type="ECO:0000313" key="3">
    <source>
        <dbReference type="Proteomes" id="UP000183569"/>
    </source>
</evidence>
<proteinExistence type="predicted"/>
<dbReference type="EMBL" id="FMUI01000004">
    <property type="protein sequence ID" value="SCX47918.1"/>
    <property type="molecule type" value="Genomic_DNA"/>
</dbReference>
<comment type="caution">
    <text evidence="2">The sequence shown here is derived from an EMBL/GenBank/DDBJ whole genome shotgun (WGS) entry which is preliminary data.</text>
</comment>